<evidence type="ECO:0000259" key="3">
    <source>
        <dbReference type="Pfam" id="PF02826"/>
    </source>
</evidence>
<dbReference type="PANTHER" id="PTHR43333:SF1">
    <property type="entry name" value="D-ISOMER SPECIFIC 2-HYDROXYACID DEHYDROGENASE NAD-BINDING DOMAIN-CONTAINING PROTEIN"/>
    <property type="match status" value="1"/>
</dbReference>
<dbReference type="Pfam" id="PF02826">
    <property type="entry name" value="2-Hacid_dh_C"/>
    <property type="match status" value="1"/>
</dbReference>
<evidence type="ECO:0000313" key="5">
    <source>
        <dbReference type="Proteomes" id="UP001139179"/>
    </source>
</evidence>
<comment type="caution">
    <text evidence="4">The sequence shown here is derived from an EMBL/GenBank/DDBJ whole genome shotgun (WGS) entry which is preliminary data.</text>
</comment>
<keyword evidence="2" id="KW-0520">NAD</keyword>
<dbReference type="SUPFAM" id="SSF51735">
    <property type="entry name" value="NAD(P)-binding Rossmann-fold domains"/>
    <property type="match status" value="1"/>
</dbReference>
<dbReference type="EMBL" id="JAMBOL010000001">
    <property type="protein sequence ID" value="MCM3712480.1"/>
    <property type="molecule type" value="Genomic_DNA"/>
</dbReference>
<dbReference type="Gene3D" id="3.40.50.720">
    <property type="entry name" value="NAD(P)-binding Rossmann-like Domain"/>
    <property type="match status" value="2"/>
</dbReference>
<dbReference type="InterPro" id="IPR006140">
    <property type="entry name" value="D-isomer_DH_NAD-bd"/>
</dbReference>
<evidence type="ECO:0000256" key="2">
    <source>
        <dbReference type="ARBA" id="ARBA00023027"/>
    </source>
</evidence>
<name>A0A9X2DLS2_9BACI</name>
<reference evidence="4" key="1">
    <citation type="submission" date="2022-05" db="EMBL/GenBank/DDBJ databases">
        <title>Comparative Genomics of Spacecraft Associated Microbes.</title>
        <authorList>
            <person name="Tran M.T."/>
            <person name="Wright A."/>
            <person name="Seuylemezian A."/>
            <person name="Eisen J."/>
            <person name="Coil D."/>
        </authorList>
    </citation>
    <scope>NUCLEOTIDE SEQUENCE</scope>
    <source>
        <strain evidence="4">214.1.1</strain>
    </source>
</reference>
<dbReference type="RefSeq" id="WP_251221794.1">
    <property type="nucleotide sequence ID" value="NZ_JAMBOL010000001.1"/>
</dbReference>
<accession>A0A9X2DLS2</accession>
<evidence type="ECO:0000313" key="4">
    <source>
        <dbReference type="EMBL" id="MCM3712480.1"/>
    </source>
</evidence>
<evidence type="ECO:0000256" key="1">
    <source>
        <dbReference type="ARBA" id="ARBA00023002"/>
    </source>
</evidence>
<dbReference type="InterPro" id="IPR036291">
    <property type="entry name" value="NAD(P)-bd_dom_sf"/>
</dbReference>
<gene>
    <name evidence="4" type="ORF">M3202_00160</name>
</gene>
<feature type="domain" description="D-isomer specific 2-hydroxyacid dehydrogenase NAD-binding" evidence="3">
    <location>
        <begin position="102"/>
        <end position="276"/>
    </location>
</feature>
<dbReference type="InterPro" id="IPR029753">
    <property type="entry name" value="D-isomer_DH_CS"/>
</dbReference>
<organism evidence="4 5">
    <name type="scientific">Halalkalibacter oceani</name>
    <dbReference type="NCBI Taxonomy" id="1653776"/>
    <lineage>
        <taxon>Bacteria</taxon>
        <taxon>Bacillati</taxon>
        <taxon>Bacillota</taxon>
        <taxon>Bacilli</taxon>
        <taxon>Bacillales</taxon>
        <taxon>Bacillaceae</taxon>
        <taxon>Halalkalibacter</taxon>
    </lineage>
</organism>
<protein>
    <submittedName>
        <fullName evidence="4">D-2-hydroxyacid dehydrogenase</fullName>
    </submittedName>
</protein>
<keyword evidence="1" id="KW-0560">Oxidoreductase</keyword>
<dbReference type="SUPFAM" id="SSF52283">
    <property type="entry name" value="Formate/glycerate dehydrogenase catalytic domain-like"/>
    <property type="match status" value="1"/>
</dbReference>
<keyword evidence="5" id="KW-1185">Reference proteome</keyword>
<dbReference type="PROSITE" id="PS00671">
    <property type="entry name" value="D_2_HYDROXYACID_DH_3"/>
    <property type="match status" value="1"/>
</dbReference>
<dbReference type="PANTHER" id="PTHR43333">
    <property type="entry name" value="2-HACID_DH_C DOMAIN-CONTAINING PROTEIN"/>
    <property type="match status" value="1"/>
</dbReference>
<dbReference type="AlphaFoldDB" id="A0A9X2DLS2"/>
<dbReference type="GO" id="GO:0016616">
    <property type="term" value="F:oxidoreductase activity, acting on the CH-OH group of donors, NAD or NADP as acceptor"/>
    <property type="evidence" value="ECO:0007669"/>
    <property type="project" value="UniProtKB-ARBA"/>
</dbReference>
<dbReference type="GO" id="GO:0051287">
    <property type="term" value="F:NAD binding"/>
    <property type="evidence" value="ECO:0007669"/>
    <property type="project" value="InterPro"/>
</dbReference>
<sequence length="314" mass="35954">MINSMLQRHKEQLEKKLGEKVIVRKDLKVIDSEMAEADIMVGFGASLGAMEPEQVELFPRLKWIHADNVGVEGLPFDQLSKKQIIVTNTRGIQAPQICEQIFGMMIMFSRGLHVNYRNQLDSIWDNSYVLERLYGKTLCIAGTGYLGKELAKRVKAFGMKVVGIRKRSEVPEYFDRVMTLQNKLEALKEADYMALLLPLTPQTYHFIGEKEFFAMKRSAVLLNYSRGDIIDNEAMMSALKNNRIRGAGLDVFHKEPLPKDDPLWRMPNVIISPHNAGSVESGHDIRKLHVFMELYSAYKNGDAMRTRVDLIERY</sequence>
<dbReference type="Proteomes" id="UP001139179">
    <property type="component" value="Unassembled WGS sequence"/>
</dbReference>
<proteinExistence type="predicted"/>
<dbReference type="CDD" id="cd05300">
    <property type="entry name" value="2-Hacid_dh_1"/>
    <property type="match status" value="1"/>
</dbReference>